<evidence type="ECO:0000256" key="1">
    <source>
        <dbReference type="SAM" id="SignalP"/>
    </source>
</evidence>
<keyword evidence="3" id="KW-1185">Reference proteome</keyword>
<accession>A0A1B7MNS7</accession>
<evidence type="ECO:0000313" key="2">
    <source>
        <dbReference type="EMBL" id="OAX34264.1"/>
    </source>
</evidence>
<protein>
    <submittedName>
        <fullName evidence="2">Uncharacterized protein</fullName>
    </submittedName>
</protein>
<dbReference type="Proteomes" id="UP000092154">
    <property type="component" value="Unassembled WGS sequence"/>
</dbReference>
<proteinExistence type="predicted"/>
<reference evidence="2 3" key="1">
    <citation type="submission" date="2016-06" db="EMBL/GenBank/DDBJ databases">
        <title>Comparative genomics of the ectomycorrhizal sister species Rhizopogon vinicolor and Rhizopogon vesiculosus (Basidiomycota: Boletales) reveals a divergence of the mating type B locus.</title>
        <authorList>
            <consortium name="DOE Joint Genome Institute"/>
            <person name="Mujic A.B."/>
            <person name="Kuo A."/>
            <person name="Tritt A."/>
            <person name="Lipzen A."/>
            <person name="Chen C."/>
            <person name="Johnson J."/>
            <person name="Sharma A."/>
            <person name="Barry K."/>
            <person name="Grigoriev I.V."/>
            <person name="Spatafora J.W."/>
        </authorList>
    </citation>
    <scope>NUCLEOTIDE SEQUENCE [LARGE SCALE GENOMIC DNA]</scope>
    <source>
        <strain evidence="2 3">AM-OR11-026</strain>
    </source>
</reference>
<name>A0A1B7MNS7_9AGAM</name>
<evidence type="ECO:0000313" key="3">
    <source>
        <dbReference type="Proteomes" id="UP000092154"/>
    </source>
</evidence>
<dbReference type="InParanoid" id="A0A1B7MNS7"/>
<feature type="chain" id="PRO_5008597426" evidence="1">
    <location>
        <begin position="18"/>
        <end position="61"/>
    </location>
</feature>
<organism evidence="2 3">
    <name type="scientific">Rhizopogon vinicolor AM-OR11-026</name>
    <dbReference type="NCBI Taxonomy" id="1314800"/>
    <lineage>
        <taxon>Eukaryota</taxon>
        <taxon>Fungi</taxon>
        <taxon>Dikarya</taxon>
        <taxon>Basidiomycota</taxon>
        <taxon>Agaricomycotina</taxon>
        <taxon>Agaricomycetes</taxon>
        <taxon>Agaricomycetidae</taxon>
        <taxon>Boletales</taxon>
        <taxon>Suillineae</taxon>
        <taxon>Rhizopogonaceae</taxon>
        <taxon>Rhizopogon</taxon>
    </lineage>
</organism>
<feature type="signal peptide" evidence="1">
    <location>
        <begin position="1"/>
        <end position="17"/>
    </location>
</feature>
<keyword evidence="1" id="KW-0732">Signal</keyword>
<dbReference type="AlphaFoldDB" id="A0A1B7MNS7"/>
<sequence>MQSSVLVGLWFMGRLVGGPYWLEAARLGVAGDLTRAKLLEITSGRERLKPVSPARGLQALN</sequence>
<dbReference type="EMBL" id="KV448635">
    <property type="protein sequence ID" value="OAX34264.1"/>
    <property type="molecule type" value="Genomic_DNA"/>
</dbReference>
<gene>
    <name evidence="2" type="ORF">K503DRAFT_459845</name>
</gene>